<dbReference type="CDD" id="cd00009">
    <property type="entry name" value="AAA"/>
    <property type="match status" value="1"/>
</dbReference>
<dbReference type="Pfam" id="PF17866">
    <property type="entry name" value="AAA_lid_6"/>
    <property type="match status" value="2"/>
</dbReference>
<feature type="region of interest" description="Disordered" evidence="4">
    <location>
        <begin position="531"/>
        <end position="569"/>
    </location>
</feature>
<dbReference type="Pfam" id="PF00004">
    <property type="entry name" value="AAA"/>
    <property type="match status" value="2"/>
</dbReference>
<dbReference type="InterPro" id="IPR039448">
    <property type="entry name" value="Beta_helix"/>
</dbReference>
<feature type="compositionally biased region" description="Polar residues" evidence="4">
    <location>
        <begin position="533"/>
        <end position="549"/>
    </location>
</feature>
<keyword evidence="7" id="KW-1185">Reference proteome</keyword>
<protein>
    <recommendedName>
        <fullName evidence="5">AAA+ ATPase domain-containing protein</fullName>
    </recommendedName>
</protein>
<dbReference type="Pfam" id="PF13229">
    <property type="entry name" value="Beta_helix"/>
    <property type="match status" value="2"/>
</dbReference>
<proteinExistence type="inferred from homology"/>
<evidence type="ECO:0000313" key="6">
    <source>
        <dbReference type="EMBL" id="GAA0235363.1"/>
    </source>
</evidence>
<feature type="domain" description="AAA+ ATPase" evidence="5">
    <location>
        <begin position="905"/>
        <end position="1049"/>
    </location>
</feature>
<dbReference type="InterPro" id="IPR012334">
    <property type="entry name" value="Pectin_lyas_fold"/>
</dbReference>
<organism evidence="6 7">
    <name type="scientific">Cryptosporangium japonicum</name>
    <dbReference type="NCBI Taxonomy" id="80872"/>
    <lineage>
        <taxon>Bacteria</taxon>
        <taxon>Bacillati</taxon>
        <taxon>Actinomycetota</taxon>
        <taxon>Actinomycetes</taxon>
        <taxon>Cryptosporangiales</taxon>
        <taxon>Cryptosporangiaceae</taxon>
        <taxon>Cryptosporangium</taxon>
    </lineage>
</organism>
<dbReference type="InterPro" id="IPR003593">
    <property type="entry name" value="AAA+_ATPase"/>
</dbReference>
<dbReference type="PANTHER" id="PTHR43392">
    <property type="entry name" value="AAA-TYPE ATPASE FAMILY PROTEIN / ANKYRIN REPEAT FAMILY PROTEIN"/>
    <property type="match status" value="1"/>
</dbReference>
<feature type="compositionally biased region" description="Low complexity" evidence="4">
    <location>
        <begin position="552"/>
        <end position="569"/>
    </location>
</feature>
<comment type="similarity">
    <text evidence="1">Belongs to the CbxX/CfxQ family.</text>
</comment>
<accession>A0ABP3DP47</accession>
<feature type="domain" description="AAA+ ATPase" evidence="5">
    <location>
        <begin position="626"/>
        <end position="767"/>
    </location>
</feature>
<dbReference type="PRINTS" id="PR00819">
    <property type="entry name" value="CBXCFQXSUPER"/>
</dbReference>
<dbReference type="EMBL" id="BAAAGX010000007">
    <property type="protein sequence ID" value="GAA0235363.1"/>
    <property type="molecule type" value="Genomic_DNA"/>
</dbReference>
<dbReference type="Gene3D" id="3.40.50.300">
    <property type="entry name" value="P-loop containing nucleotide triphosphate hydrolases"/>
    <property type="match status" value="2"/>
</dbReference>
<evidence type="ECO:0000256" key="2">
    <source>
        <dbReference type="ARBA" id="ARBA00022741"/>
    </source>
</evidence>
<dbReference type="InterPro" id="IPR000641">
    <property type="entry name" value="CbxX/CfxQ"/>
</dbReference>
<dbReference type="Proteomes" id="UP001500967">
    <property type="component" value="Unassembled WGS sequence"/>
</dbReference>
<evidence type="ECO:0000256" key="1">
    <source>
        <dbReference type="ARBA" id="ARBA00010378"/>
    </source>
</evidence>
<reference evidence="7" key="1">
    <citation type="journal article" date="2019" name="Int. J. Syst. Evol. Microbiol.">
        <title>The Global Catalogue of Microorganisms (GCM) 10K type strain sequencing project: providing services to taxonomists for standard genome sequencing and annotation.</title>
        <authorList>
            <consortium name="The Broad Institute Genomics Platform"/>
            <consortium name="The Broad Institute Genome Sequencing Center for Infectious Disease"/>
            <person name="Wu L."/>
            <person name="Ma J."/>
        </authorList>
    </citation>
    <scope>NUCLEOTIDE SEQUENCE [LARGE SCALE GENOMIC DNA]</scope>
    <source>
        <strain evidence="7">JCM 10425</strain>
    </source>
</reference>
<dbReference type="InterPro" id="IPR050773">
    <property type="entry name" value="CbxX/CfxQ_RuBisCO_ESX"/>
</dbReference>
<dbReference type="InterPro" id="IPR003959">
    <property type="entry name" value="ATPase_AAA_core"/>
</dbReference>
<dbReference type="InterPro" id="IPR027417">
    <property type="entry name" value="P-loop_NTPase"/>
</dbReference>
<keyword evidence="2" id="KW-0547">Nucleotide-binding</keyword>
<dbReference type="InterPro" id="IPR006626">
    <property type="entry name" value="PbH1"/>
</dbReference>
<evidence type="ECO:0000313" key="7">
    <source>
        <dbReference type="Proteomes" id="UP001500967"/>
    </source>
</evidence>
<dbReference type="InterPro" id="IPR041627">
    <property type="entry name" value="AAA_lid_6"/>
</dbReference>
<dbReference type="RefSeq" id="WP_344648543.1">
    <property type="nucleotide sequence ID" value="NZ_BAAAGX010000007.1"/>
</dbReference>
<dbReference type="SMART" id="SM00382">
    <property type="entry name" value="AAA"/>
    <property type="match status" value="2"/>
</dbReference>
<evidence type="ECO:0000256" key="4">
    <source>
        <dbReference type="SAM" id="MobiDB-lite"/>
    </source>
</evidence>
<dbReference type="SUPFAM" id="SSF51126">
    <property type="entry name" value="Pectin lyase-like"/>
    <property type="match status" value="2"/>
</dbReference>
<comment type="caution">
    <text evidence="6">The sequence shown here is derived from an EMBL/GenBank/DDBJ whole genome shotgun (WGS) entry which is preliminary data.</text>
</comment>
<dbReference type="PANTHER" id="PTHR43392:SF2">
    <property type="entry name" value="AAA-TYPE ATPASE FAMILY PROTEIN _ ANKYRIN REPEAT FAMILY PROTEIN"/>
    <property type="match status" value="1"/>
</dbReference>
<keyword evidence="3" id="KW-0067">ATP-binding</keyword>
<dbReference type="Gene3D" id="2.160.20.10">
    <property type="entry name" value="Single-stranded right-handed beta-helix, Pectin lyase-like"/>
    <property type="match status" value="2"/>
</dbReference>
<dbReference type="SUPFAM" id="SSF52540">
    <property type="entry name" value="P-loop containing nucleoside triphosphate hydrolases"/>
    <property type="match status" value="2"/>
</dbReference>
<evidence type="ECO:0000259" key="5">
    <source>
        <dbReference type="SMART" id="SM00382"/>
    </source>
</evidence>
<name>A0ABP3DP47_9ACTN</name>
<dbReference type="SMART" id="SM00710">
    <property type="entry name" value="PbH1"/>
    <property type="match status" value="12"/>
</dbReference>
<gene>
    <name evidence="6" type="ORF">GCM10009539_20850</name>
</gene>
<sequence>MSSAVVSTPGAGQRSILNVAPGTPNCYTTIGDALANARGGDVISVQPGTYPERLSLTREVTISAAGPSGSVRVECDGDPVVRSTAERVTLSGLVLVHSGAEQAAVDVPSGRLRLVDCSVRAESAAALVVRGQAEVGARDTTFANPGGAGVLAVDGAGGLFEQCALGPVSTSAIVIRTGASPQFVDCVIADAGRSGVLSAEGGKGQIRGGTVRSCGSPAVALEQGAETTLDGVSVVECSGIGIMVAASGPELRDCVVEGVGGQGLVLLQKAAPRVTALRVTRAGGHGLHALQQSTGALDGCTFEEIGAAGLWIAENSETTVEHSAVRGSGGPALYVADSASPTLSDVTLTGMAGHGAEIRAAANPLLRRVTIQGAAGDGLVVDADGHGVIEDSEITGSAGVGVRVGEGRPEIRATRVLRGADAGVSVGTGGVATVEGCTVADNAGVGVRVHGEGAVTLSSSRVESNGGPGLQLSDAAAGTVTECEFLRNAGDGMLLTSPKPIALTRVRTMENRGAGLKAGPEATAVTVSDVVSRRNTGADTPALTTSSAGKSPEPGGRAPAAGAAAEPAKPTVGALPADADEALAAALGELTDLVGLGGVKREVETLVRLHQMAERRAAAGLPSPPLGHHLVFAGSPGTGKTTVARLYGKILAALGKLRTGQLIEVARADLVASVVGGTALKTTEMFNKALGGVFFLDEAYTLSAGSGGGGPDFGQEAIDTIVKLMEDHREDVVVIVAGYTFDMRKFLAANAGLASRFTRTIEFEDYSAGDLVTIVERLCRTHDYRMEFETRAALMTHFEDMPRGETFGNGRTARKVFEEMVGRQAYRLSDDETADARALTRLLPVDLIPPSKTVGPVDTEQVEAMLAELQRMVGLDDVKSEVADMVDLLASARRRQEMGLPVPSLSRHLIFAGPPGTGKTTVARYYGRILTALRVVETGQLIEVARADLVGQYIGHTAQRTREAFDRARGGILFIDEAYTLSSQRGGRAGGSNDFGTEAIDTLVKLMEDHRDEVVVIAAGYAEQMKDFLDANPGLSSRFSHHITFDNYSSDELVTIVAQHAASSGYECSAGALAALRTQFEAVVRDESFGNGRYARQILDAAIVRQAKRLSRNTQPTRDELCFLLPEDVVAPTGS</sequence>
<dbReference type="Gene3D" id="1.10.8.60">
    <property type="match status" value="2"/>
</dbReference>
<evidence type="ECO:0000256" key="3">
    <source>
        <dbReference type="ARBA" id="ARBA00022840"/>
    </source>
</evidence>
<dbReference type="InterPro" id="IPR011050">
    <property type="entry name" value="Pectin_lyase_fold/virulence"/>
</dbReference>